<feature type="compositionally biased region" description="Basic residues" evidence="1">
    <location>
        <begin position="30"/>
        <end position="41"/>
    </location>
</feature>
<feature type="region of interest" description="Disordered" evidence="1">
    <location>
        <begin position="1"/>
        <end position="41"/>
    </location>
</feature>
<proteinExistence type="predicted"/>
<dbReference type="AlphaFoldDB" id="A0A1H9NBJ4"/>
<name>A0A1H9NBJ4_9BACI</name>
<evidence type="ECO:0008006" key="4">
    <source>
        <dbReference type="Google" id="ProtNLM"/>
    </source>
</evidence>
<dbReference type="EMBL" id="FOGL01000003">
    <property type="protein sequence ID" value="SER32733.1"/>
    <property type="molecule type" value="Genomic_DNA"/>
</dbReference>
<sequence>MAKKGIQNSSIEQIRNDHETETAFMENKAKKNRNNGAKRGK</sequence>
<gene>
    <name evidence="2" type="ORF">SAMN04487944_10337</name>
</gene>
<feature type="compositionally biased region" description="Polar residues" evidence="1">
    <location>
        <begin position="1"/>
        <end position="13"/>
    </location>
</feature>
<keyword evidence="3" id="KW-1185">Reference proteome</keyword>
<accession>A0A1H9NBJ4</accession>
<protein>
    <recommendedName>
        <fullName evidence="4">Biofilm-forming protein</fullName>
    </recommendedName>
</protein>
<evidence type="ECO:0000313" key="2">
    <source>
        <dbReference type="EMBL" id="SER32733.1"/>
    </source>
</evidence>
<evidence type="ECO:0000313" key="3">
    <source>
        <dbReference type="Proteomes" id="UP000199687"/>
    </source>
</evidence>
<evidence type="ECO:0000256" key="1">
    <source>
        <dbReference type="SAM" id="MobiDB-lite"/>
    </source>
</evidence>
<dbReference type="RefSeq" id="WP_089739482.1">
    <property type="nucleotide sequence ID" value="NZ_FOGL01000003.1"/>
</dbReference>
<dbReference type="STRING" id="531814.SAMN04487944_10337"/>
<organism evidence="2 3">
    <name type="scientific">Gracilibacillus ureilyticus</name>
    <dbReference type="NCBI Taxonomy" id="531814"/>
    <lineage>
        <taxon>Bacteria</taxon>
        <taxon>Bacillati</taxon>
        <taxon>Bacillota</taxon>
        <taxon>Bacilli</taxon>
        <taxon>Bacillales</taxon>
        <taxon>Bacillaceae</taxon>
        <taxon>Gracilibacillus</taxon>
    </lineage>
</organism>
<dbReference type="Proteomes" id="UP000199687">
    <property type="component" value="Unassembled WGS sequence"/>
</dbReference>
<reference evidence="2 3" key="1">
    <citation type="submission" date="2016-10" db="EMBL/GenBank/DDBJ databases">
        <authorList>
            <person name="de Groot N.N."/>
        </authorList>
    </citation>
    <scope>NUCLEOTIDE SEQUENCE [LARGE SCALE GENOMIC DNA]</scope>
    <source>
        <strain evidence="2 3">CGMCC 1.7727</strain>
    </source>
</reference>